<comment type="caution">
    <text evidence="7">The sequence shown here is derived from an EMBL/GenBank/DDBJ whole genome shotgun (WGS) entry which is preliminary data.</text>
</comment>
<dbReference type="SUPFAM" id="SSF54171">
    <property type="entry name" value="DNA-binding domain"/>
    <property type="match status" value="1"/>
</dbReference>
<dbReference type="CDD" id="cd01189">
    <property type="entry name" value="INT_ICEBs1_C_like"/>
    <property type="match status" value="1"/>
</dbReference>
<dbReference type="PROSITE" id="PS51900">
    <property type="entry name" value="CB"/>
    <property type="match status" value="1"/>
</dbReference>
<feature type="domain" description="Tyr recombinase" evidence="5">
    <location>
        <begin position="186"/>
        <end position="393"/>
    </location>
</feature>
<evidence type="ECO:0000313" key="7">
    <source>
        <dbReference type="EMBL" id="MZJ39793.1"/>
    </source>
</evidence>
<dbReference type="AlphaFoldDB" id="A0A6N9JK90"/>
<protein>
    <submittedName>
        <fullName evidence="7">Tyrosine-type recombinase/integrase</fullName>
    </submittedName>
</protein>
<evidence type="ECO:0000259" key="5">
    <source>
        <dbReference type="PROSITE" id="PS51898"/>
    </source>
</evidence>
<dbReference type="InterPro" id="IPR050090">
    <property type="entry name" value="Tyrosine_recombinase_XerCD"/>
</dbReference>
<dbReference type="Gene3D" id="3.30.160.60">
    <property type="entry name" value="Classic Zinc Finger"/>
    <property type="match status" value="1"/>
</dbReference>
<dbReference type="GO" id="GO:0006310">
    <property type="term" value="P:DNA recombination"/>
    <property type="evidence" value="ECO:0007669"/>
    <property type="project" value="UniProtKB-KW"/>
</dbReference>
<dbReference type="Proteomes" id="UP000469380">
    <property type="component" value="Unassembled WGS sequence"/>
</dbReference>
<keyword evidence="2 4" id="KW-0238">DNA-binding</keyword>
<reference evidence="7 8" key="1">
    <citation type="journal article" date="2019" name="Nat. Med.">
        <title>A library of human gut bacterial isolates paired with longitudinal multiomics data enables mechanistic microbiome research.</title>
        <authorList>
            <person name="Poyet M."/>
            <person name="Groussin M."/>
            <person name="Gibbons S.M."/>
            <person name="Avila-Pacheco J."/>
            <person name="Jiang X."/>
            <person name="Kearney S.M."/>
            <person name="Perrotta A.R."/>
            <person name="Berdy B."/>
            <person name="Zhao S."/>
            <person name="Lieberman T.D."/>
            <person name="Swanson P.K."/>
            <person name="Smith M."/>
            <person name="Roesemann S."/>
            <person name="Alexander J.E."/>
            <person name="Rich S.A."/>
            <person name="Livny J."/>
            <person name="Vlamakis H."/>
            <person name="Clish C."/>
            <person name="Bullock K."/>
            <person name="Deik A."/>
            <person name="Scott J."/>
            <person name="Pierce K.A."/>
            <person name="Xavier R.J."/>
            <person name="Alm E.J."/>
        </authorList>
    </citation>
    <scope>NUCLEOTIDE SEQUENCE [LARGE SCALE GENOMIC DNA]</scope>
    <source>
        <strain evidence="7 8">BIOML-A20</strain>
    </source>
</reference>
<dbReference type="Gene3D" id="1.10.150.130">
    <property type="match status" value="1"/>
</dbReference>
<dbReference type="InterPro" id="IPR002104">
    <property type="entry name" value="Integrase_catalytic"/>
</dbReference>
<dbReference type="InterPro" id="IPR004191">
    <property type="entry name" value="Integrase_Tn916-type_DNA-bd_N"/>
</dbReference>
<dbReference type="GO" id="GO:0003677">
    <property type="term" value="F:DNA binding"/>
    <property type="evidence" value="ECO:0007669"/>
    <property type="project" value="UniProtKB-UniRule"/>
</dbReference>
<evidence type="ECO:0000256" key="1">
    <source>
        <dbReference type="ARBA" id="ARBA00008857"/>
    </source>
</evidence>
<keyword evidence="3" id="KW-0233">DNA recombination</keyword>
<dbReference type="InterPro" id="IPR016177">
    <property type="entry name" value="DNA-bd_dom_sf"/>
</dbReference>
<gene>
    <name evidence="7" type="ORF">GT464_07525</name>
</gene>
<feature type="domain" description="Core-binding (CB)" evidence="6">
    <location>
        <begin position="81"/>
        <end position="163"/>
    </location>
</feature>
<evidence type="ECO:0000256" key="2">
    <source>
        <dbReference type="ARBA" id="ARBA00023125"/>
    </source>
</evidence>
<accession>A0A6N9JK90</accession>
<dbReference type="PROSITE" id="PS51898">
    <property type="entry name" value="TYR_RECOMBINASE"/>
    <property type="match status" value="1"/>
</dbReference>
<dbReference type="Pfam" id="PF00589">
    <property type="entry name" value="Phage_integrase"/>
    <property type="match status" value="1"/>
</dbReference>
<dbReference type="InterPro" id="IPR013762">
    <property type="entry name" value="Integrase-like_cat_sf"/>
</dbReference>
<organism evidence="7 8">
    <name type="scientific">Collinsella aerofaciens</name>
    <dbReference type="NCBI Taxonomy" id="74426"/>
    <lineage>
        <taxon>Bacteria</taxon>
        <taxon>Bacillati</taxon>
        <taxon>Actinomycetota</taxon>
        <taxon>Coriobacteriia</taxon>
        <taxon>Coriobacteriales</taxon>
        <taxon>Coriobacteriaceae</taxon>
        <taxon>Collinsella</taxon>
    </lineage>
</organism>
<dbReference type="PANTHER" id="PTHR30349">
    <property type="entry name" value="PHAGE INTEGRASE-RELATED"/>
    <property type="match status" value="1"/>
</dbReference>
<dbReference type="InterPro" id="IPR010998">
    <property type="entry name" value="Integrase_recombinase_N"/>
</dbReference>
<evidence type="ECO:0000256" key="4">
    <source>
        <dbReference type="PROSITE-ProRule" id="PRU01248"/>
    </source>
</evidence>
<evidence type="ECO:0000256" key="3">
    <source>
        <dbReference type="ARBA" id="ARBA00023172"/>
    </source>
</evidence>
<dbReference type="InterPro" id="IPR044068">
    <property type="entry name" value="CB"/>
</dbReference>
<evidence type="ECO:0000259" key="6">
    <source>
        <dbReference type="PROSITE" id="PS51900"/>
    </source>
</evidence>
<dbReference type="SUPFAM" id="SSF56349">
    <property type="entry name" value="DNA breaking-rejoining enzymes"/>
    <property type="match status" value="1"/>
</dbReference>
<dbReference type="Pfam" id="PF02920">
    <property type="entry name" value="Integrase_DNA"/>
    <property type="match status" value="1"/>
</dbReference>
<dbReference type="PANTHER" id="PTHR30349:SF41">
    <property type="entry name" value="INTEGRASE_RECOMBINASE PROTEIN MJ0367-RELATED"/>
    <property type="match status" value="1"/>
</dbReference>
<dbReference type="GO" id="GO:0008907">
    <property type="term" value="F:integrase activity"/>
    <property type="evidence" value="ECO:0007669"/>
    <property type="project" value="InterPro"/>
</dbReference>
<dbReference type="InterPro" id="IPR011010">
    <property type="entry name" value="DNA_brk_join_enz"/>
</dbReference>
<proteinExistence type="inferred from homology"/>
<comment type="similarity">
    <text evidence="1">Belongs to the 'phage' integrase family.</text>
</comment>
<dbReference type="Gene3D" id="1.10.443.10">
    <property type="entry name" value="Intergrase catalytic core"/>
    <property type="match status" value="1"/>
</dbReference>
<name>A0A6N9JK90_9ACTN</name>
<sequence length="403" mass="46815">MLVTVRKDSKGRILRRGESQRKNGRYCFKYVDARGKTRSVYSWTLTTHDLTPKGKKASPCLRALEHEIQRDLLDKVAPNNMTVYELASRYTETKTAVKQSTRAAYKTILNFLATDEFGSRRICGVTSLDAKEWLINLQKIHGKRYSTIHSIRGVLRPAFQLAEENSLIRRNPFYFELATILTNDMVTRKALATNQERRFLAFVEGDEHFHRYRDAIYILLNTGLRISEFCGLTVEDLDFKNGSIRVNKQLQRTSNMRYYIERPKTESGIRYVPMTQAVTECFRSILAQRLKPSSEPVVDGVSGFLFLDKNEMPRVALHWEKYFHHAIEKHNRIYKDELPKITPHVCRHTFCSKMARRGMNPAKLKCIMGHSDINVTFNTYTHLDFDDVREDMLKIGCKGRSTL</sequence>
<dbReference type="EMBL" id="WWSR01000012">
    <property type="protein sequence ID" value="MZJ39793.1"/>
    <property type="molecule type" value="Genomic_DNA"/>
</dbReference>
<evidence type="ECO:0000313" key="8">
    <source>
        <dbReference type="Proteomes" id="UP000469380"/>
    </source>
</evidence>